<keyword evidence="4 6" id="KW-0732">Signal</keyword>
<gene>
    <name evidence="7" type="primary">IL-17</name>
</gene>
<evidence type="ECO:0000256" key="5">
    <source>
        <dbReference type="SAM" id="MobiDB-lite"/>
    </source>
</evidence>
<evidence type="ECO:0000256" key="6">
    <source>
        <dbReference type="SAM" id="SignalP"/>
    </source>
</evidence>
<evidence type="ECO:0000256" key="2">
    <source>
        <dbReference type="ARBA" id="ARBA00007236"/>
    </source>
</evidence>
<evidence type="ECO:0000256" key="3">
    <source>
        <dbReference type="ARBA" id="ARBA00022525"/>
    </source>
</evidence>
<dbReference type="GO" id="GO:0005576">
    <property type="term" value="C:extracellular region"/>
    <property type="evidence" value="ECO:0007669"/>
    <property type="project" value="UniProtKB-SubCell"/>
</dbReference>
<dbReference type="Pfam" id="PF06083">
    <property type="entry name" value="IL17"/>
    <property type="match status" value="1"/>
</dbReference>
<dbReference type="InterPro" id="IPR029034">
    <property type="entry name" value="Cystine-knot_cytokine"/>
</dbReference>
<feature type="signal peptide" evidence="6">
    <location>
        <begin position="1"/>
        <end position="23"/>
    </location>
</feature>
<dbReference type="SUPFAM" id="SSF57501">
    <property type="entry name" value="Cystine-knot cytokines"/>
    <property type="match status" value="1"/>
</dbReference>
<dbReference type="EMBL" id="MW725265">
    <property type="protein sequence ID" value="QWT43272.1"/>
    <property type="molecule type" value="mRNA"/>
</dbReference>
<sequence>MNISQFVHIFATGFVVLFSVTSAFVVKPVQELASGHSKGQILSNNIVTGVGSASFIKSVEQHDLGNHVVPQSSGFPAGEAEEEEKTKDPIEVLFGDTNFQGDQSVESSRGSDGGHNDGGADIVKLEKKAQLHNDRPTRGVFNCEDLQNSLLKAQIFETPRSDTHKIFPKYETGRTQTCPTSFIGTATNRRSVCPWSYHTDSDPNRCPQNITYAKCQCTECMANSGSCEPVMQNKVVLMKDVTAESQYRAVTIQVPIACVCSRYSNVRSGR</sequence>
<protein>
    <submittedName>
        <fullName evidence="7">Interleukin-17</fullName>
    </submittedName>
</protein>
<dbReference type="GO" id="GO:0005125">
    <property type="term" value="F:cytokine activity"/>
    <property type="evidence" value="ECO:0007669"/>
    <property type="project" value="InterPro"/>
</dbReference>
<comment type="subcellular location">
    <subcellularLocation>
        <location evidence="1">Secreted</location>
    </subcellularLocation>
</comment>
<organism evidence="7">
    <name type="scientific">Stichopus japonicus</name>
    <name type="common">Sea cucumber</name>
    <dbReference type="NCBI Taxonomy" id="307972"/>
    <lineage>
        <taxon>Eukaryota</taxon>
        <taxon>Metazoa</taxon>
        <taxon>Echinodermata</taxon>
        <taxon>Eleutherozoa</taxon>
        <taxon>Echinozoa</taxon>
        <taxon>Holothuroidea</taxon>
        <taxon>Aspidochirotacea</taxon>
        <taxon>Aspidochirotida</taxon>
        <taxon>Stichopodidae</taxon>
        <taxon>Apostichopus</taxon>
    </lineage>
</organism>
<dbReference type="InterPro" id="IPR010345">
    <property type="entry name" value="IL-17_fam"/>
</dbReference>
<feature type="chain" id="PRO_5034015525" evidence="6">
    <location>
        <begin position="24"/>
        <end position="270"/>
    </location>
</feature>
<name>A0A8F2EFZ3_STIJA</name>
<comment type="similarity">
    <text evidence="2">Belongs to the IL-17 family.</text>
</comment>
<evidence type="ECO:0000256" key="1">
    <source>
        <dbReference type="ARBA" id="ARBA00004613"/>
    </source>
</evidence>
<proteinExistence type="evidence at transcript level"/>
<evidence type="ECO:0000256" key="4">
    <source>
        <dbReference type="ARBA" id="ARBA00022729"/>
    </source>
</evidence>
<dbReference type="AlphaFoldDB" id="A0A8F2EFZ3"/>
<accession>A0A8F2EFZ3</accession>
<dbReference type="Gene3D" id="2.10.90.10">
    <property type="entry name" value="Cystine-knot cytokines"/>
    <property type="match status" value="1"/>
</dbReference>
<reference evidence="7" key="1">
    <citation type="submission" date="2021-03" db="EMBL/GenBank/DDBJ databases">
        <title>IL-17/IL-17R pathway-mediated regulation of the inflammatory response in Apostichopus japonicus supports the conserved functions of cytokines in invertebrates.</title>
        <authorList>
            <person name="Lv Z."/>
            <person name="Li C."/>
        </authorList>
    </citation>
    <scope>NUCLEOTIDE SEQUENCE</scope>
</reference>
<feature type="region of interest" description="Disordered" evidence="5">
    <location>
        <begin position="67"/>
        <end position="86"/>
    </location>
</feature>
<evidence type="ECO:0000313" key="7">
    <source>
        <dbReference type="EMBL" id="QWT43272.1"/>
    </source>
</evidence>
<keyword evidence="3" id="KW-0964">Secreted</keyword>